<dbReference type="SUPFAM" id="SSF46785">
    <property type="entry name" value="Winged helix' DNA-binding domain"/>
    <property type="match status" value="1"/>
</dbReference>
<keyword evidence="2" id="KW-0805">Transcription regulation</keyword>
<protein>
    <submittedName>
        <fullName evidence="5">BlaI/MecI/CopY family transcriptional regulator</fullName>
    </submittedName>
</protein>
<dbReference type="OrthoDB" id="9813987at2"/>
<evidence type="ECO:0000313" key="6">
    <source>
        <dbReference type="Proteomes" id="UP000305546"/>
    </source>
</evidence>
<dbReference type="Gene3D" id="1.10.10.10">
    <property type="entry name" value="Winged helix-like DNA-binding domain superfamily/Winged helix DNA-binding domain"/>
    <property type="match status" value="1"/>
</dbReference>
<organism evidence="5 6">
    <name type="scientific">Amycolatopsis alkalitolerans</name>
    <dbReference type="NCBI Taxonomy" id="2547244"/>
    <lineage>
        <taxon>Bacteria</taxon>
        <taxon>Bacillati</taxon>
        <taxon>Actinomycetota</taxon>
        <taxon>Actinomycetes</taxon>
        <taxon>Pseudonocardiales</taxon>
        <taxon>Pseudonocardiaceae</taxon>
        <taxon>Amycolatopsis</taxon>
    </lineage>
</organism>
<dbReference type="AlphaFoldDB" id="A0A5C4LPZ1"/>
<dbReference type="GO" id="GO:0003677">
    <property type="term" value="F:DNA binding"/>
    <property type="evidence" value="ECO:0007669"/>
    <property type="project" value="UniProtKB-KW"/>
</dbReference>
<dbReference type="InterPro" id="IPR036390">
    <property type="entry name" value="WH_DNA-bd_sf"/>
</dbReference>
<keyword evidence="3" id="KW-0238">DNA-binding</keyword>
<dbReference type="InterPro" id="IPR005650">
    <property type="entry name" value="BlaI_family"/>
</dbReference>
<dbReference type="EMBL" id="VDFW01000046">
    <property type="protein sequence ID" value="TNC20066.1"/>
    <property type="molecule type" value="Genomic_DNA"/>
</dbReference>
<comment type="caution">
    <text evidence="5">The sequence shown here is derived from an EMBL/GenBank/DDBJ whole genome shotgun (WGS) entry which is preliminary data.</text>
</comment>
<reference evidence="5 6" key="1">
    <citation type="submission" date="2019-06" db="EMBL/GenBank/DDBJ databases">
        <title>Amycolatopsis alkalitolerans sp. nov., isolated from Gastrodia elata Blume.</title>
        <authorList>
            <person name="Narsing Rao M.P."/>
            <person name="Li W.J."/>
        </authorList>
    </citation>
    <scope>NUCLEOTIDE SEQUENCE [LARGE SCALE GENOMIC DNA]</scope>
    <source>
        <strain evidence="5 6">SYSUP0005</strain>
    </source>
</reference>
<keyword evidence="6" id="KW-1185">Reference proteome</keyword>
<gene>
    <name evidence="5" type="ORF">FG385_31550</name>
</gene>
<dbReference type="InterPro" id="IPR036388">
    <property type="entry name" value="WH-like_DNA-bd_sf"/>
</dbReference>
<dbReference type="Proteomes" id="UP000305546">
    <property type="component" value="Unassembled WGS sequence"/>
</dbReference>
<name>A0A5C4LPZ1_9PSEU</name>
<sequence length="120" mass="13389">MRKRQRGALEAEVLAAVARRRLTVHEVGRAVDAELSYTAIHTILTRLVDKGLLTRERTSRGHVYRAAPEAPNVVAGQMDALLRRGPDRSAVLQSFVSGLSDEDAESLRAWLSAREEDDRR</sequence>
<keyword evidence="4" id="KW-0804">Transcription</keyword>
<dbReference type="RefSeq" id="WP_139100462.1">
    <property type="nucleotide sequence ID" value="NZ_VDFW01000046.1"/>
</dbReference>
<evidence type="ECO:0000256" key="2">
    <source>
        <dbReference type="ARBA" id="ARBA00023015"/>
    </source>
</evidence>
<dbReference type="GO" id="GO:0045892">
    <property type="term" value="P:negative regulation of DNA-templated transcription"/>
    <property type="evidence" value="ECO:0007669"/>
    <property type="project" value="InterPro"/>
</dbReference>
<proteinExistence type="inferred from homology"/>
<accession>A0A5C4LPZ1</accession>
<evidence type="ECO:0000256" key="4">
    <source>
        <dbReference type="ARBA" id="ARBA00023163"/>
    </source>
</evidence>
<evidence type="ECO:0000313" key="5">
    <source>
        <dbReference type="EMBL" id="TNC20066.1"/>
    </source>
</evidence>
<comment type="similarity">
    <text evidence="1">Belongs to the BlaI transcriptional regulatory family.</text>
</comment>
<dbReference type="Pfam" id="PF03965">
    <property type="entry name" value="Penicillinase_R"/>
    <property type="match status" value="1"/>
</dbReference>
<evidence type="ECO:0000256" key="1">
    <source>
        <dbReference type="ARBA" id="ARBA00011046"/>
    </source>
</evidence>
<evidence type="ECO:0000256" key="3">
    <source>
        <dbReference type="ARBA" id="ARBA00023125"/>
    </source>
</evidence>